<proteinExistence type="inferred from homology"/>
<keyword evidence="4" id="KW-0539">Nucleus</keyword>
<dbReference type="Proteomes" id="UP000469559">
    <property type="component" value="Unassembled WGS sequence"/>
</dbReference>
<evidence type="ECO:0000256" key="6">
    <source>
        <dbReference type="ARBA" id="ARBA00030030"/>
    </source>
</evidence>
<name>A0A8T9BM06_9HELO</name>
<dbReference type="GO" id="GO:0005634">
    <property type="term" value="C:nucleus"/>
    <property type="evidence" value="ECO:0007669"/>
    <property type="project" value="TreeGrafter"/>
</dbReference>
<dbReference type="EMBL" id="QGMF01000121">
    <property type="protein sequence ID" value="TVY19212.1"/>
    <property type="molecule type" value="Genomic_DNA"/>
</dbReference>
<accession>A0A8T9BM06</accession>
<sequence>STIEMALVDYPSSDEDEQNGNDQETTNEAATGNLNLNLKRKRQNENESPNDLPPLPSKFHDLYASSSRVSTRDDPSLHGGRKRVTPHIEGNWPTHLYIEWYPATAECESLSKLISNLKGLPLKESSKLHSFLTSDLGAPLPLHISLSRPIGFGTGQKDDFVTSLETAIKSSGIRPFDFAFSGLDWVANFENTRWFLVLRIQKAEFDSLNKLLHVCNAAVQDYGQPPLYAKASTTATSGNTAKSPKWPKKETSKNRYSAKAYWSNLQDVSEAFHISIAWTLGSPSEDLLALTKSVATDDFQDVAQTRVNIQEIKAKVGNAVTNMPLHTNIQEATGLFSF</sequence>
<evidence type="ECO:0000256" key="5">
    <source>
        <dbReference type="ARBA" id="ARBA00029543"/>
    </source>
</evidence>
<dbReference type="GO" id="GO:0000175">
    <property type="term" value="F:3'-5'-RNA exonuclease activity"/>
    <property type="evidence" value="ECO:0007669"/>
    <property type="project" value="TreeGrafter"/>
</dbReference>
<dbReference type="AlphaFoldDB" id="A0A8T9BM06"/>
<feature type="compositionally biased region" description="Polar residues" evidence="7">
    <location>
        <begin position="20"/>
        <end position="32"/>
    </location>
</feature>
<evidence type="ECO:0000313" key="8">
    <source>
        <dbReference type="EMBL" id="TVY19212.1"/>
    </source>
</evidence>
<evidence type="ECO:0000256" key="3">
    <source>
        <dbReference type="ARBA" id="ARBA00023239"/>
    </source>
</evidence>
<dbReference type="Pfam" id="PF09749">
    <property type="entry name" value="HVSL"/>
    <property type="match status" value="1"/>
</dbReference>
<dbReference type="GO" id="GO:0016829">
    <property type="term" value="F:lyase activity"/>
    <property type="evidence" value="ECO:0007669"/>
    <property type="project" value="UniProtKB-KW"/>
</dbReference>
<dbReference type="Gene3D" id="3.90.1140.10">
    <property type="entry name" value="Cyclic phosphodiesterase"/>
    <property type="match status" value="1"/>
</dbReference>
<evidence type="ECO:0000256" key="4">
    <source>
        <dbReference type="ARBA" id="ARBA00023242"/>
    </source>
</evidence>
<organism evidence="8 9">
    <name type="scientific">Lachnellula arida</name>
    <dbReference type="NCBI Taxonomy" id="1316785"/>
    <lineage>
        <taxon>Eukaryota</taxon>
        <taxon>Fungi</taxon>
        <taxon>Dikarya</taxon>
        <taxon>Ascomycota</taxon>
        <taxon>Pezizomycotina</taxon>
        <taxon>Leotiomycetes</taxon>
        <taxon>Helotiales</taxon>
        <taxon>Lachnaceae</taxon>
        <taxon>Lachnellula</taxon>
    </lineage>
</organism>
<dbReference type="PANTHER" id="PTHR13522">
    <property type="entry name" value="U6 SNRNA PHOSPHODIESTERASE 1"/>
    <property type="match status" value="1"/>
</dbReference>
<evidence type="ECO:0000256" key="1">
    <source>
        <dbReference type="ARBA" id="ARBA00022722"/>
    </source>
</evidence>
<keyword evidence="9" id="KW-1185">Reference proteome</keyword>
<keyword evidence="2" id="KW-0378">Hydrolase</keyword>
<dbReference type="InterPro" id="IPR027521">
    <property type="entry name" value="Usb1"/>
</dbReference>
<keyword evidence="1" id="KW-0540">Nuclease</keyword>
<keyword evidence="3" id="KW-0456">Lyase</keyword>
<evidence type="ECO:0000256" key="2">
    <source>
        <dbReference type="ARBA" id="ARBA00022801"/>
    </source>
</evidence>
<protein>
    <recommendedName>
        <fullName evidence="5">U6 snRNA phosphodiesterase 1</fullName>
    </recommendedName>
    <alternativeName>
        <fullName evidence="6">3'-5' RNA exonuclease USB1</fullName>
    </alternativeName>
</protein>
<feature type="non-terminal residue" evidence="8">
    <location>
        <position position="1"/>
    </location>
</feature>
<feature type="region of interest" description="Disordered" evidence="7">
    <location>
        <begin position="1"/>
        <end position="85"/>
    </location>
</feature>
<evidence type="ECO:0000313" key="9">
    <source>
        <dbReference type="Proteomes" id="UP000469559"/>
    </source>
</evidence>
<dbReference type="GO" id="GO:0034477">
    <property type="term" value="P:U6 snRNA 3'-end processing"/>
    <property type="evidence" value="ECO:0007669"/>
    <property type="project" value="InterPro"/>
</dbReference>
<dbReference type="OrthoDB" id="49151at2759"/>
<comment type="caution">
    <text evidence="8">The sequence shown here is derived from an EMBL/GenBank/DDBJ whole genome shotgun (WGS) entry which is preliminary data.</text>
</comment>
<reference evidence="8 9" key="1">
    <citation type="submission" date="2018-05" db="EMBL/GenBank/DDBJ databases">
        <title>Whole genome sequencing for identification of molecular markers to develop diagnostic detection tools for the regulated plant pathogen Lachnellula willkommii.</title>
        <authorList>
            <person name="Giroux E."/>
            <person name="Bilodeau G."/>
        </authorList>
    </citation>
    <scope>NUCLEOTIDE SEQUENCE [LARGE SCALE GENOMIC DNA]</scope>
    <source>
        <strain evidence="8 9">CBS 203.66</strain>
    </source>
</reference>
<dbReference type="HAMAP" id="MF_03040">
    <property type="entry name" value="USB1"/>
    <property type="match status" value="1"/>
</dbReference>
<gene>
    <name evidence="8" type="primary">usb1</name>
    <name evidence="8" type="ORF">LARI1_G001763</name>
</gene>
<dbReference type="PANTHER" id="PTHR13522:SF3">
    <property type="entry name" value="U6 SNRNA PHOSPHODIESTERASE 1"/>
    <property type="match status" value="1"/>
</dbReference>
<evidence type="ECO:0000256" key="7">
    <source>
        <dbReference type="SAM" id="MobiDB-lite"/>
    </source>
</evidence>